<organism evidence="3">
    <name type="scientific">Gibberella zeae</name>
    <name type="common">Wheat head blight fungus</name>
    <name type="synonym">Fusarium graminearum</name>
    <dbReference type="NCBI Taxonomy" id="5518"/>
    <lineage>
        <taxon>Eukaryota</taxon>
        <taxon>Fungi</taxon>
        <taxon>Dikarya</taxon>
        <taxon>Ascomycota</taxon>
        <taxon>Pezizomycotina</taxon>
        <taxon>Sordariomycetes</taxon>
        <taxon>Hypocreomycetidae</taxon>
        <taxon>Hypocreales</taxon>
        <taxon>Nectriaceae</taxon>
        <taxon>Fusarium</taxon>
    </lineage>
</organism>
<evidence type="ECO:0000256" key="1">
    <source>
        <dbReference type="SAM" id="MobiDB-lite"/>
    </source>
</evidence>
<reference evidence="2" key="2">
    <citation type="submission" date="2021-03" db="EMBL/GenBank/DDBJ databases">
        <authorList>
            <person name="Alouane T."/>
            <person name="Langin T."/>
            <person name="Bonhomme L."/>
        </authorList>
    </citation>
    <scope>NUCLEOTIDE SEQUENCE</scope>
    <source>
        <strain evidence="2">MDC_Fg202</strain>
    </source>
</reference>
<gene>
    <name evidence="3" type="ORF">FUG_LOCUS258052</name>
    <name evidence="2" type="ORF">MDCFG202_LOCUS496446</name>
</gene>
<dbReference type="AlphaFoldDB" id="A0A4E9E8Q6"/>
<feature type="region of interest" description="Disordered" evidence="1">
    <location>
        <begin position="53"/>
        <end position="72"/>
    </location>
</feature>
<accession>A0A4E9E8Q6</accession>
<reference evidence="3" key="1">
    <citation type="submission" date="2019-04" db="EMBL/GenBank/DDBJ databases">
        <authorList>
            <person name="Melise S."/>
            <person name="Noan J."/>
            <person name="Okalmin O."/>
        </authorList>
    </citation>
    <scope>NUCLEOTIDE SEQUENCE</scope>
    <source>
        <strain evidence="3">FN9</strain>
    </source>
</reference>
<feature type="compositionally biased region" description="Basic and acidic residues" evidence="1">
    <location>
        <begin position="56"/>
        <end position="72"/>
    </location>
</feature>
<sequence>MPERHAKRLQGWSPQAEAKPAYHVDGRGRSCGCADGHVDLICIALSTSGGPWRLPVRKEGSDRSKPSQRWKGERDLPISEIITPRILFRTKIGVSVETKGLGSFKLMHGLAILMVPACATKPPTPRFGQADLNTTAIDRFQNVRYTASAALTATRPLNKCLSQGNEGWASVSAPEALWCSTAHAGLVIAALAGRLFPNGESDYARVGQGGS</sequence>
<feature type="region of interest" description="Disordered" evidence="1">
    <location>
        <begin position="1"/>
        <end position="20"/>
    </location>
</feature>
<dbReference type="Proteomes" id="UP000746612">
    <property type="component" value="Unassembled WGS sequence"/>
</dbReference>
<dbReference type="EMBL" id="CAJPIJ010000183">
    <property type="protein sequence ID" value="CAG2005483.1"/>
    <property type="molecule type" value="Genomic_DNA"/>
</dbReference>
<dbReference type="EMBL" id="CAAKMV010000130">
    <property type="protein sequence ID" value="VIO57936.1"/>
    <property type="molecule type" value="Genomic_DNA"/>
</dbReference>
<name>A0A4E9E8Q6_GIBZA</name>
<protein>
    <submittedName>
        <fullName evidence="3">Uncharacterized protein</fullName>
    </submittedName>
</protein>
<evidence type="ECO:0000313" key="2">
    <source>
        <dbReference type="EMBL" id="CAG2005483.1"/>
    </source>
</evidence>
<proteinExistence type="predicted"/>
<evidence type="ECO:0000313" key="3">
    <source>
        <dbReference type="EMBL" id="VIO57936.1"/>
    </source>
</evidence>